<name>A0A9K3EEW3_HELAN</name>
<comment type="caution">
    <text evidence="1">The sequence shown here is derived from an EMBL/GenBank/DDBJ whole genome shotgun (WGS) entry which is preliminary data.</text>
</comment>
<dbReference type="Gramene" id="mRNA:HanXRQr2_Chr13g0572901">
    <property type="protein sequence ID" value="mRNA:HanXRQr2_Chr13g0572901"/>
    <property type="gene ID" value="HanXRQr2_Chr13g0572901"/>
</dbReference>
<dbReference type="AlphaFoldDB" id="A0A9K3EEW3"/>
<evidence type="ECO:0000313" key="1">
    <source>
        <dbReference type="EMBL" id="KAF5772111.1"/>
    </source>
</evidence>
<reference evidence="1" key="1">
    <citation type="journal article" date="2017" name="Nature">
        <title>The sunflower genome provides insights into oil metabolism, flowering and Asterid evolution.</title>
        <authorList>
            <person name="Badouin H."/>
            <person name="Gouzy J."/>
            <person name="Grassa C.J."/>
            <person name="Murat F."/>
            <person name="Staton S.E."/>
            <person name="Cottret L."/>
            <person name="Lelandais-Briere C."/>
            <person name="Owens G.L."/>
            <person name="Carrere S."/>
            <person name="Mayjonade B."/>
            <person name="Legrand L."/>
            <person name="Gill N."/>
            <person name="Kane N.C."/>
            <person name="Bowers J.E."/>
            <person name="Hubner S."/>
            <person name="Bellec A."/>
            <person name="Berard A."/>
            <person name="Berges H."/>
            <person name="Blanchet N."/>
            <person name="Boniface M.C."/>
            <person name="Brunel D."/>
            <person name="Catrice O."/>
            <person name="Chaidir N."/>
            <person name="Claudel C."/>
            <person name="Donnadieu C."/>
            <person name="Faraut T."/>
            <person name="Fievet G."/>
            <person name="Helmstetter N."/>
            <person name="King M."/>
            <person name="Knapp S.J."/>
            <person name="Lai Z."/>
            <person name="Le Paslier M.C."/>
            <person name="Lippi Y."/>
            <person name="Lorenzon L."/>
            <person name="Mandel J.R."/>
            <person name="Marage G."/>
            <person name="Marchand G."/>
            <person name="Marquand E."/>
            <person name="Bret-Mestries E."/>
            <person name="Morien E."/>
            <person name="Nambeesan S."/>
            <person name="Nguyen T."/>
            <person name="Pegot-Espagnet P."/>
            <person name="Pouilly N."/>
            <person name="Raftis F."/>
            <person name="Sallet E."/>
            <person name="Schiex T."/>
            <person name="Thomas J."/>
            <person name="Vandecasteele C."/>
            <person name="Vares D."/>
            <person name="Vear F."/>
            <person name="Vautrin S."/>
            <person name="Crespi M."/>
            <person name="Mangin B."/>
            <person name="Burke J.M."/>
            <person name="Salse J."/>
            <person name="Munos S."/>
            <person name="Vincourt P."/>
            <person name="Rieseberg L.H."/>
            <person name="Langlade N.B."/>
        </authorList>
    </citation>
    <scope>NUCLEOTIDE SEQUENCE</scope>
    <source>
        <tissue evidence="1">Leaves</tissue>
    </source>
</reference>
<organism evidence="1 2">
    <name type="scientific">Helianthus annuus</name>
    <name type="common">Common sunflower</name>
    <dbReference type="NCBI Taxonomy" id="4232"/>
    <lineage>
        <taxon>Eukaryota</taxon>
        <taxon>Viridiplantae</taxon>
        <taxon>Streptophyta</taxon>
        <taxon>Embryophyta</taxon>
        <taxon>Tracheophyta</taxon>
        <taxon>Spermatophyta</taxon>
        <taxon>Magnoliopsida</taxon>
        <taxon>eudicotyledons</taxon>
        <taxon>Gunneridae</taxon>
        <taxon>Pentapetalae</taxon>
        <taxon>asterids</taxon>
        <taxon>campanulids</taxon>
        <taxon>Asterales</taxon>
        <taxon>Asteraceae</taxon>
        <taxon>Asteroideae</taxon>
        <taxon>Heliantheae alliance</taxon>
        <taxon>Heliantheae</taxon>
        <taxon>Helianthus</taxon>
    </lineage>
</organism>
<dbReference type="EMBL" id="MNCJ02000328">
    <property type="protein sequence ID" value="KAF5772111.1"/>
    <property type="molecule type" value="Genomic_DNA"/>
</dbReference>
<reference evidence="1" key="2">
    <citation type="submission" date="2020-06" db="EMBL/GenBank/DDBJ databases">
        <title>Helianthus annuus Genome sequencing and assembly Release 2.</title>
        <authorList>
            <person name="Gouzy J."/>
            <person name="Langlade N."/>
            <person name="Munos S."/>
        </authorList>
    </citation>
    <scope>NUCLEOTIDE SEQUENCE</scope>
    <source>
        <tissue evidence="1">Leaves</tissue>
    </source>
</reference>
<sequence length="42" mass="4852">MYCNSLKLDMECWFSGGTLDSTRERIKSIELAFARRSSCCNQ</sequence>
<evidence type="ECO:0000313" key="2">
    <source>
        <dbReference type="Proteomes" id="UP000215914"/>
    </source>
</evidence>
<dbReference type="Proteomes" id="UP000215914">
    <property type="component" value="Unassembled WGS sequence"/>
</dbReference>
<proteinExistence type="predicted"/>
<accession>A0A9K3EEW3</accession>
<protein>
    <submittedName>
        <fullName evidence="1">Uncharacterized protein</fullName>
    </submittedName>
</protein>
<gene>
    <name evidence="1" type="ORF">HanXRQr2_Chr13g0572901</name>
</gene>
<keyword evidence="2" id="KW-1185">Reference proteome</keyword>